<evidence type="ECO:0000313" key="1">
    <source>
        <dbReference type="EMBL" id="TCV90804.1"/>
    </source>
</evidence>
<name>A0A4R3YIH6_9PROT</name>
<organism evidence="1 2">
    <name type="scientific">Sulfurirhabdus autotrophica</name>
    <dbReference type="NCBI Taxonomy" id="1706046"/>
    <lineage>
        <taxon>Bacteria</taxon>
        <taxon>Pseudomonadati</taxon>
        <taxon>Pseudomonadota</taxon>
        <taxon>Betaproteobacteria</taxon>
        <taxon>Nitrosomonadales</taxon>
        <taxon>Sulfuricellaceae</taxon>
        <taxon>Sulfurirhabdus</taxon>
    </lineage>
</organism>
<dbReference type="Proteomes" id="UP000295367">
    <property type="component" value="Unassembled WGS sequence"/>
</dbReference>
<protein>
    <submittedName>
        <fullName evidence="1">Uncharacterized protein</fullName>
    </submittedName>
</protein>
<dbReference type="EMBL" id="SMCO01000001">
    <property type="protein sequence ID" value="TCV90804.1"/>
    <property type="molecule type" value="Genomic_DNA"/>
</dbReference>
<evidence type="ECO:0000313" key="2">
    <source>
        <dbReference type="Proteomes" id="UP000295367"/>
    </source>
</evidence>
<gene>
    <name evidence="1" type="ORF">EDC63_101778</name>
</gene>
<accession>A0A4R3YIH6</accession>
<comment type="caution">
    <text evidence="1">The sequence shown here is derived from an EMBL/GenBank/DDBJ whole genome shotgun (WGS) entry which is preliminary data.</text>
</comment>
<reference evidence="1 2" key="1">
    <citation type="submission" date="2019-03" db="EMBL/GenBank/DDBJ databases">
        <title>Genomic Encyclopedia of Type Strains, Phase IV (KMG-IV): sequencing the most valuable type-strain genomes for metagenomic binning, comparative biology and taxonomic classification.</title>
        <authorList>
            <person name="Goeker M."/>
        </authorList>
    </citation>
    <scope>NUCLEOTIDE SEQUENCE [LARGE SCALE GENOMIC DNA]</scope>
    <source>
        <strain evidence="1 2">DSM 100309</strain>
    </source>
</reference>
<proteinExistence type="predicted"/>
<keyword evidence="2" id="KW-1185">Reference proteome</keyword>
<dbReference type="RefSeq" id="WP_223248374.1">
    <property type="nucleotide sequence ID" value="NZ_BHVT01000073.1"/>
</dbReference>
<sequence>MIINPFAAPAEPVEKRIMLKTKAGQQVSLEVTLADDKGRQSAAEYIRHLFEEIRKKMDEPVIIVGAAEQDYFNEEEIKKQILYVASFHDSMFGTFNQQSKLPEDERNEFIELFLLACATVLEGKNILIDLEKGKIGDESRLN</sequence>
<dbReference type="AlphaFoldDB" id="A0A4R3YIH6"/>